<dbReference type="Proteomes" id="UP000295097">
    <property type="component" value="Unassembled WGS sequence"/>
</dbReference>
<gene>
    <name evidence="1" type="ORF">EDC90_103231</name>
</gene>
<accession>A0A4R3NK30</accession>
<dbReference type="AlphaFoldDB" id="A0A4R3NK30"/>
<name>A0A4R3NK30_9HYPH</name>
<evidence type="ECO:0000313" key="1">
    <source>
        <dbReference type="EMBL" id="TCT34690.1"/>
    </source>
</evidence>
<evidence type="ECO:0000313" key="2">
    <source>
        <dbReference type="Proteomes" id="UP000295097"/>
    </source>
</evidence>
<comment type="caution">
    <text evidence="1">The sequence shown here is derived from an EMBL/GenBank/DDBJ whole genome shotgun (WGS) entry which is preliminary data.</text>
</comment>
<organism evidence="1 2">
    <name type="scientific">Martelella mediterranea</name>
    <dbReference type="NCBI Taxonomy" id="293089"/>
    <lineage>
        <taxon>Bacteria</taxon>
        <taxon>Pseudomonadati</taxon>
        <taxon>Pseudomonadota</taxon>
        <taxon>Alphaproteobacteria</taxon>
        <taxon>Hyphomicrobiales</taxon>
        <taxon>Aurantimonadaceae</taxon>
        <taxon>Martelella</taxon>
    </lineage>
</organism>
<reference evidence="1 2" key="1">
    <citation type="submission" date="2019-03" db="EMBL/GenBank/DDBJ databases">
        <title>Freshwater and sediment microbial communities from various areas in North America, analyzing microbe dynamics in response to fracking.</title>
        <authorList>
            <person name="Lamendella R."/>
        </authorList>
    </citation>
    <scope>NUCLEOTIDE SEQUENCE [LARGE SCALE GENOMIC DNA]</scope>
    <source>
        <strain evidence="1 2">175.2</strain>
    </source>
</reference>
<keyword evidence="2" id="KW-1185">Reference proteome</keyword>
<proteinExistence type="predicted"/>
<dbReference type="OrthoDB" id="7864318at2"/>
<protein>
    <submittedName>
        <fullName evidence="1">Uncharacterized protein</fullName>
    </submittedName>
</protein>
<dbReference type="EMBL" id="SMAR01000032">
    <property type="protein sequence ID" value="TCT34690.1"/>
    <property type="molecule type" value="Genomic_DNA"/>
</dbReference>
<sequence length="243" mass="27737">MTKAEDRKAVRKAFLKFYRQWPTYGEDSDERAFAEWQALTAEERDAATSMLSGFLTFEAMHGRQVKFAASTYLKDRRWQGVPEGLSSASGPVNAATYGKAWMAERFARLGAPCARLPSLTRFQEWEIRQGHVDRNALWLERQRKMGWPHVNAMHEQAVVQPAKGARVSPEIALLGSAFEAVRVGSDEWDAWMREHAECGWPWLPDTGRHEWVYFPRLDGGKPSDALSAFFEKLEQMQGREAAE</sequence>